<evidence type="ECO:0000313" key="4">
    <source>
        <dbReference type="Proteomes" id="UP001596620"/>
    </source>
</evidence>
<dbReference type="Gene3D" id="3.40.50.150">
    <property type="entry name" value="Vaccinia Virus protein VP39"/>
    <property type="match status" value="1"/>
</dbReference>
<evidence type="ECO:0000259" key="2">
    <source>
        <dbReference type="Pfam" id="PF21106"/>
    </source>
</evidence>
<accession>A0ABW2UT00</accession>
<dbReference type="GO" id="GO:0008168">
    <property type="term" value="F:methyltransferase activity"/>
    <property type="evidence" value="ECO:0007669"/>
    <property type="project" value="UniProtKB-KW"/>
</dbReference>
<protein>
    <submittedName>
        <fullName evidence="3">Class I SAM-dependent methyltransferase</fullName>
    </submittedName>
</protein>
<dbReference type="InterPro" id="IPR003356">
    <property type="entry name" value="DNA_methylase_A-5"/>
</dbReference>
<dbReference type="PIRSF" id="PIRSF026567">
    <property type="entry name" value="Adenine_mtase_bact_prd"/>
    <property type="match status" value="1"/>
</dbReference>
<reference evidence="4" key="1">
    <citation type="journal article" date="2019" name="Int. J. Syst. Evol. Microbiol.">
        <title>The Global Catalogue of Microorganisms (GCM) 10K type strain sequencing project: providing services to taxonomists for standard genome sequencing and annotation.</title>
        <authorList>
            <consortium name="The Broad Institute Genomics Platform"/>
            <consortium name="The Broad Institute Genome Sequencing Center for Infectious Disease"/>
            <person name="Wu L."/>
            <person name="Ma J."/>
        </authorList>
    </citation>
    <scope>NUCLEOTIDE SEQUENCE [LARGE SCALE GENOMIC DNA]</scope>
    <source>
        <strain evidence="4">JCM 30234</strain>
    </source>
</reference>
<sequence>MDQSNVELLYEPIDKLTESLQQSTNQTYLDSLITTMEAVFNASLPEELDESIKQNLPAIPDASAYEIEDIRKAVQMATLKGMKGATQEQHLMTPEAIALFVGYLASKVTEGREHIRLFDPASGTGNLLTTVTEQLEKLEAVFASEVDPTLIRLAALNANLQQKEIEFFHQDSLGPFLLDPVDLVVSDLPVGYYPDDIQADDFELKADEGHSYSHHLFIEQSIKYTKAGGYLIFVIPEFLFDSDQSDKLHAYLQEQVHIVGVLQLPETVFKSEKNHKSIMILQKKGPDTTAVKQPLLAQVPSFKNTRAMSDILSQINSWFSENMTK</sequence>
<keyword evidence="4" id="KW-1185">Reference proteome</keyword>
<evidence type="ECO:0000313" key="3">
    <source>
        <dbReference type="EMBL" id="MFC7747019.1"/>
    </source>
</evidence>
<organism evidence="3 4">
    <name type="scientific">Lentibacillus kimchii</name>
    <dbReference type="NCBI Taxonomy" id="1542911"/>
    <lineage>
        <taxon>Bacteria</taxon>
        <taxon>Bacillati</taxon>
        <taxon>Bacillota</taxon>
        <taxon>Bacilli</taxon>
        <taxon>Bacillales</taxon>
        <taxon>Bacillaceae</taxon>
        <taxon>Lentibacillus</taxon>
    </lineage>
</organism>
<gene>
    <name evidence="3" type="ORF">ACFQU8_07175</name>
</gene>
<feature type="domain" description="YtxK-like N-terminal helical" evidence="2">
    <location>
        <begin position="7"/>
        <end position="82"/>
    </location>
</feature>
<name>A0ABW2UT00_9BACI</name>
<dbReference type="Proteomes" id="UP001596620">
    <property type="component" value="Unassembled WGS sequence"/>
</dbReference>
<dbReference type="InterPro" id="IPR029063">
    <property type="entry name" value="SAM-dependent_MTases_sf"/>
</dbReference>
<feature type="domain" description="DNA methylase adenine-specific" evidence="1">
    <location>
        <begin position="92"/>
        <end position="287"/>
    </location>
</feature>
<dbReference type="Pfam" id="PF21106">
    <property type="entry name" value="YtxK_like"/>
    <property type="match status" value="1"/>
</dbReference>
<dbReference type="SUPFAM" id="SSF53335">
    <property type="entry name" value="S-adenosyl-L-methionine-dependent methyltransferases"/>
    <property type="match status" value="1"/>
</dbReference>
<dbReference type="PANTHER" id="PTHR41313:SF1">
    <property type="entry name" value="DNA METHYLASE ADENINE-SPECIFIC DOMAIN-CONTAINING PROTEIN"/>
    <property type="match status" value="1"/>
</dbReference>
<dbReference type="InterPro" id="IPR052933">
    <property type="entry name" value="DNA_Protect_Modify"/>
</dbReference>
<dbReference type="Pfam" id="PF02384">
    <property type="entry name" value="N6_Mtase"/>
    <property type="match status" value="1"/>
</dbReference>
<dbReference type="Gene3D" id="1.10.150.470">
    <property type="match status" value="1"/>
</dbReference>
<evidence type="ECO:0000259" key="1">
    <source>
        <dbReference type="Pfam" id="PF02384"/>
    </source>
</evidence>
<keyword evidence="3" id="KW-0489">Methyltransferase</keyword>
<dbReference type="CDD" id="cd02440">
    <property type="entry name" value="AdoMet_MTases"/>
    <property type="match status" value="1"/>
</dbReference>
<proteinExistence type="predicted"/>
<dbReference type="InterPro" id="IPR048375">
    <property type="entry name" value="YtxK-like_N"/>
</dbReference>
<dbReference type="PANTHER" id="PTHR41313">
    <property type="entry name" value="ADENINE-SPECIFIC METHYLTRANSFERASE"/>
    <property type="match status" value="1"/>
</dbReference>
<dbReference type="RefSeq" id="WP_382358538.1">
    <property type="nucleotide sequence ID" value="NZ_JBHTGR010000012.1"/>
</dbReference>
<dbReference type="GO" id="GO:0032259">
    <property type="term" value="P:methylation"/>
    <property type="evidence" value="ECO:0007669"/>
    <property type="project" value="UniProtKB-KW"/>
</dbReference>
<dbReference type="PRINTS" id="PR00507">
    <property type="entry name" value="N12N6MTFRASE"/>
</dbReference>
<dbReference type="InterPro" id="IPR016843">
    <property type="entry name" value="S-AdoMet-dep_Ade-MeTrfase_prd"/>
</dbReference>
<dbReference type="EMBL" id="JBHTGR010000012">
    <property type="protein sequence ID" value="MFC7747019.1"/>
    <property type="molecule type" value="Genomic_DNA"/>
</dbReference>
<keyword evidence="3" id="KW-0808">Transferase</keyword>
<comment type="caution">
    <text evidence="3">The sequence shown here is derived from an EMBL/GenBank/DDBJ whole genome shotgun (WGS) entry which is preliminary data.</text>
</comment>